<feature type="region of interest" description="Disordered" evidence="1">
    <location>
        <begin position="29"/>
        <end position="72"/>
    </location>
</feature>
<dbReference type="Proteomes" id="UP000232323">
    <property type="component" value="Unassembled WGS sequence"/>
</dbReference>
<feature type="compositionally biased region" description="Basic and acidic residues" evidence="1">
    <location>
        <begin position="34"/>
        <end position="45"/>
    </location>
</feature>
<evidence type="ECO:0000256" key="1">
    <source>
        <dbReference type="SAM" id="MobiDB-lite"/>
    </source>
</evidence>
<feature type="region of interest" description="Disordered" evidence="1">
    <location>
        <begin position="115"/>
        <end position="162"/>
    </location>
</feature>
<dbReference type="EMBL" id="BEGY01000025">
    <property type="protein sequence ID" value="GAX77509.1"/>
    <property type="molecule type" value="Genomic_DNA"/>
</dbReference>
<feature type="compositionally biased region" description="Basic residues" evidence="1">
    <location>
        <begin position="283"/>
        <end position="292"/>
    </location>
</feature>
<feature type="compositionally biased region" description="Low complexity" evidence="1">
    <location>
        <begin position="47"/>
        <end position="58"/>
    </location>
</feature>
<dbReference type="AlphaFoldDB" id="A0A250X3L3"/>
<name>A0A250X3L3_9CHLO</name>
<organism evidence="2 3">
    <name type="scientific">Chlamydomonas eustigma</name>
    <dbReference type="NCBI Taxonomy" id="1157962"/>
    <lineage>
        <taxon>Eukaryota</taxon>
        <taxon>Viridiplantae</taxon>
        <taxon>Chlorophyta</taxon>
        <taxon>core chlorophytes</taxon>
        <taxon>Chlorophyceae</taxon>
        <taxon>CS clade</taxon>
        <taxon>Chlamydomonadales</taxon>
        <taxon>Chlamydomonadaceae</taxon>
        <taxon>Chlamydomonas</taxon>
    </lineage>
</organism>
<accession>A0A250X3L3</accession>
<feature type="region of interest" description="Disordered" evidence="1">
    <location>
        <begin position="253"/>
        <end position="293"/>
    </location>
</feature>
<keyword evidence="3" id="KW-1185">Reference proteome</keyword>
<evidence type="ECO:0000313" key="2">
    <source>
        <dbReference type="EMBL" id="GAX77509.1"/>
    </source>
</evidence>
<gene>
    <name evidence="2" type="ORF">CEUSTIGMA_g4953.t1</name>
</gene>
<protein>
    <submittedName>
        <fullName evidence="2">Uncharacterized protein</fullName>
    </submittedName>
</protein>
<proteinExistence type="predicted"/>
<comment type="caution">
    <text evidence="2">The sequence shown here is derived from an EMBL/GenBank/DDBJ whole genome shotgun (WGS) entry which is preliminary data.</text>
</comment>
<evidence type="ECO:0000313" key="3">
    <source>
        <dbReference type="Proteomes" id="UP000232323"/>
    </source>
</evidence>
<reference evidence="2 3" key="1">
    <citation type="submission" date="2017-08" db="EMBL/GenBank/DDBJ databases">
        <title>Acidophilic green algal genome provides insights into adaptation to an acidic environment.</title>
        <authorList>
            <person name="Hirooka S."/>
            <person name="Hirose Y."/>
            <person name="Kanesaki Y."/>
            <person name="Higuchi S."/>
            <person name="Fujiwara T."/>
            <person name="Onuma R."/>
            <person name="Era A."/>
            <person name="Ohbayashi R."/>
            <person name="Uzuka A."/>
            <person name="Nozaki H."/>
            <person name="Yoshikawa H."/>
            <person name="Miyagishima S.Y."/>
        </authorList>
    </citation>
    <scope>NUCLEOTIDE SEQUENCE [LARGE SCALE GENOMIC DNA]</scope>
    <source>
        <strain evidence="2 3">NIES-2499</strain>
    </source>
</reference>
<feature type="compositionally biased region" description="Low complexity" evidence="1">
    <location>
        <begin position="147"/>
        <end position="158"/>
    </location>
</feature>
<sequence length="318" mass="34836">MSDSSSDSSDDDENWAAFQSVAVSYEQVVTQHESFAEKARRRSENKGISSRGHGSGSINLVSNNYENEKEDNGPDFIQRKIAAMLEAKISETFEDLPAESNADGIECPMLNREVKSAKNKRKEQKSEVSIKTCSASHDKTSQAHLRSSSVSAPSASTSGPYFDDNEECTGLRLFRRVPRGAPLVIRQDEKQCIAHAARVIRTTAKERILRGTRYAADESDTARCVSVLGAQGDTTTESAKAEMEARKRAKKAASVAESLRRKNEVAASEPSSVIDDGADAAAGKKKKKKKRKIEATVVETDKSFIPYEQRMKVLLGTP</sequence>